<dbReference type="OrthoDB" id="115435at2759"/>
<evidence type="ECO:0000256" key="5">
    <source>
        <dbReference type="ARBA" id="ARBA00022801"/>
    </source>
</evidence>
<keyword evidence="5" id="KW-0378">Hydrolase</keyword>
<keyword evidence="10" id="KW-1185">Reference proteome</keyword>
<feature type="domain" description="Reverse transcriptase RNase H-like" evidence="8">
    <location>
        <begin position="230"/>
        <end position="330"/>
    </location>
</feature>
<dbReference type="FunFam" id="3.10.20.370:FF:000001">
    <property type="entry name" value="Retrovirus-related Pol polyprotein from transposon 17.6-like protein"/>
    <property type="match status" value="1"/>
</dbReference>
<dbReference type="PANTHER" id="PTHR37984">
    <property type="entry name" value="PROTEIN CBG26694"/>
    <property type="match status" value="1"/>
</dbReference>
<evidence type="ECO:0000256" key="6">
    <source>
        <dbReference type="ARBA" id="ARBA00022918"/>
    </source>
</evidence>
<keyword evidence="4" id="KW-0255">Endonuclease</keyword>
<feature type="region of interest" description="Disordered" evidence="7">
    <location>
        <begin position="511"/>
        <end position="533"/>
    </location>
</feature>
<keyword evidence="6" id="KW-0695">RNA-directed DNA polymerase</keyword>
<feature type="compositionally biased region" description="Basic residues" evidence="7">
    <location>
        <begin position="783"/>
        <end position="795"/>
    </location>
</feature>
<keyword evidence="3" id="KW-0540">Nuclease</keyword>
<feature type="compositionally biased region" description="Low complexity" evidence="7">
    <location>
        <begin position="523"/>
        <end position="533"/>
    </location>
</feature>
<name>A0A8J2LIG5_9HEXA</name>
<evidence type="ECO:0000256" key="2">
    <source>
        <dbReference type="ARBA" id="ARBA00022695"/>
    </source>
</evidence>
<dbReference type="InterPro" id="IPR041373">
    <property type="entry name" value="RT_RNaseH"/>
</dbReference>
<dbReference type="PANTHER" id="PTHR37984:SF5">
    <property type="entry name" value="PROTEIN NYNRIN-LIKE"/>
    <property type="match status" value="1"/>
</dbReference>
<keyword evidence="2" id="KW-0548">Nucleotidyltransferase</keyword>
<dbReference type="Proteomes" id="UP000708208">
    <property type="component" value="Unassembled WGS sequence"/>
</dbReference>
<dbReference type="GO" id="GO:0003964">
    <property type="term" value="F:RNA-directed DNA polymerase activity"/>
    <property type="evidence" value="ECO:0007669"/>
    <property type="project" value="UniProtKB-KW"/>
</dbReference>
<evidence type="ECO:0000259" key="8">
    <source>
        <dbReference type="Pfam" id="PF17917"/>
    </source>
</evidence>
<accession>A0A8J2LIG5</accession>
<dbReference type="GO" id="GO:0004519">
    <property type="term" value="F:endonuclease activity"/>
    <property type="evidence" value="ECO:0007669"/>
    <property type="project" value="UniProtKB-KW"/>
</dbReference>
<comment type="caution">
    <text evidence="9">The sequence shown here is derived from an EMBL/GenBank/DDBJ whole genome shotgun (WGS) entry which is preliminary data.</text>
</comment>
<evidence type="ECO:0000256" key="4">
    <source>
        <dbReference type="ARBA" id="ARBA00022759"/>
    </source>
</evidence>
<sequence>MRVLRLFFMSQPDDEEDYLHVNVKHLRSTTTQNRPIPKEDPVYPSSTFPTPAFKHPVVAAPARQTNYIKASVKGVSHIKASKEVPVAKASPKGVPYPKASKEVPIVKASREVPVFKGSDEVPIPKASKKGVPFIKALPEVPIFKSSMKEDVFVKSPDRVKLYYEKDDSVSSFPDSIKDFKFFDAKPKDADFYGQIKGEIPILDIFPKLAKTKSNYVLTTAPVLDFPNSDGKLEIFCDASHKAIGAVLIQNTNGIRRPIAFYSKSLTKHALNWQIMEKECFAIISAAEKFRPYIWGRRVDVYTDNSSLQWLINLRDPSGRLFRWTAKLAPYCFDIYHIPVEELDYSLSWLDNFVPQPDYPEFCDDYNFSHVGDAAHELAAEQGDALNNVVFPQPNEVVIPVEPVMVNIPIPVEPEVVNVNIPLERNANDPVLIPVEPLVANLFVPVPIEPTTASRSIPVTVEPHVANRSIPIPVVPIEPPVVNVNVPIEPIPANIPVPIPAAVPVPAPVVRSSPPRNAPRVPVSSKGSISSRTSGRMDACINFSDNSMDDVMDIDSLYDETVLGSPDLDPSISDVLPGPSSNMVVQPADHETGVDNVPTNQCSSVLDQSDQISDDPFSRNGAEAPIINPKMPVFCPDLKSDSVPEEPKWFNFGAPFAGPPKDYVQWWKDVHLPPHQCINICGAYEHYLRPEGIEVFYRRFPLLYFGDVRLVKDYPPIRFPKSRYLNVPERMPSAEEMMDGRVMNEHVHYWHTMMKYIFENQIERQFLAVVTPGTIRKPFDSGRRYGKIGRRDKRRPAQTNPDPSPRTSASTSVSSVPVHKCDPKPISRPRPNKPMKCRKCMNAGRTADIRHYIEKCPY</sequence>
<evidence type="ECO:0000313" key="10">
    <source>
        <dbReference type="Proteomes" id="UP000708208"/>
    </source>
</evidence>
<keyword evidence="1" id="KW-0808">Transferase</keyword>
<organism evidence="9 10">
    <name type="scientific">Allacma fusca</name>
    <dbReference type="NCBI Taxonomy" id="39272"/>
    <lineage>
        <taxon>Eukaryota</taxon>
        <taxon>Metazoa</taxon>
        <taxon>Ecdysozoa</taxon>
        <taxon>Arthropoda</taxon>
        <taxon>Hexapoda</taxon>
        <taxon>Collembola</taxon>
        <taxon>Symphypleona</taxon>
        <taxon>Sminthuridae</taxon>
        <taxon>Allacma</taxon>
    </lineage>
</organism>
<dbReference type="InterPro" id="IPR050951">
    <property type="entry name" value="Retrovirus_Pol_polyprotein"/>
</dbReference>
<dbReference type="AlphaFoldDB" id="A0A8J2LIG5"/>
<evidence type="ECO:0000256" key="3">
    <source>
        <dbReference type="ARBA" id="ARBA00022722"/>
    </source>
</evidence>
<protein>
    <recommendedName>
        <fullName evidence="8">Reverse transcriptase RNase H-like domain-containing protein</fullName>
    </recommendedName>
</protein>
<evidence type="ECO:0000256" key="1">
    <source>
        <dbReference type="ARBA" id="ARBA00022679"/>
    </source>
</evidence>
<feature type="region of interest" description="Disordered" evidence="7">
    <location>
        <begin position="777"/>
        <end position="835"/>
    </location>
</feature>
<feature type="compositionally biased region" description="Low complexity" evidence="7">
    <location>
        <begin position="804"/>
        <end position="817"/>
    </location>
</feature>
<reference evidence="9" key="1">
    <citation type="submission" date="2021-06" db="EMBL/GenBank/DDBJ databases">
        <authorList>
            <person name="Hodson N. C."/>
            <person name="Mongue J. A."/>
            <person name="Jaron S. K."/>
        </authorList>
    </citation>
    <scope>NUCLEOTIDE SEQUENCE</scope>
</reference>
<dbReference type="CDD" id="cd09274">
    <property type="entry name" value="RNase_HI_RT_Ty3"/>
    <property type="match status" value="1"/>
</dbReference>
<dbReference type="EMBL" id="CAJVCH010527582">
    <property type="protein sequence ID" value="CAG7822830.1"/>
    <property type="molecule type" value="Genomic_DNA"/>
</dbReference>
<gene>
    <name evidence="9" type="ORF">AFUS01_LOCUS33080</name>
</gene>
<dbReference type="Pfam" id="PF17917">
    <property type="entry name" value="RT_RNaseH"/>
    <property type="match status" value="1"/>
</dbReference>
<evidence type="ECO:0000313" key="9">
    <source>
        <dbReference type="EMBL" id="CAG7822830.1"/>
    </source>
</evidence>
<dbReference type="GO" id="GO:0016787">
    <property type="term" value="F:hydrolase activity"/>
    <property type="evidence" value="ECO:0007669"/>
    <property type="project" value="UniProtKB-KW"/>
</dbReference>
<proteinExistence type="predicted"/>
<evidence type="ECO:0000256" key="7">
    <source>
        <dbReference type="SAM" id="MobiDB-lite"/>
    </source>
</evidence>